<dbReference type="InterPro" id="IPR012337">
    <property type="entry name" value="RNaseH-like_sf"/>
</dbReference>
<protein>
    <submittedName>
        <fullName evidence="3">DDE-type integrase/transposase/recombinase</fullName>
    </submittedName>
</protein>
<dbReference type="PANTHER" id="PTHR35004:SF6">
    <property type="entry name" value="TRANSPOSASE"/>
    <property type="match status" value="1"/>
</dbReference>
<comment type="caution">
    <text evidence="3">The sequence shown here is derived from an EMBL/GenBank/DDBJ whole genome shotgun (WGS) entry which is preliminary data.</text>
</comment>
<dbReference type="InterPro" id="IPR036397">
    <property type="entry name" value="RNaseH_sf"/>
</dbReference>
<feature type="domain" description="Integrase catalytic" evidence="2">
    <location>
        <begin position="254"/>
        <end position="459"/>
    </location>
</feature>
<organism evidence="3 4">
    <name type="scientific">Paenibacillus anseongense</name>
    <dbReference type="NCBI Taxonomy" id="2682845"/>
    <lineage>
        <taxon>Bacteria</taxon>
        <taxon>Bacillati</taxon>
        <taxon>Bacillota</taxon>
        <taxon>Bacilli</taxon>
        <taxon>Bacillales</taxon>
        <taxon>Paenibacillaceae</taxon>
        <taxon>Paenibacillus</taxon>
    </lineage>
</organism>
<dbReference type="Gene3D" id="3.30.420.10">
    <property type="entry name" value="Ribonuclease H-like superfamily/Ribonuclease H"/>
    <property type="match status" value="1"/>
</dbReference>
<dbReference type="PANTHER" id="PTHR35004">
    <property type="entry name" value="TRANSPOSASE RV3428C-RELATED"/>
    <property type="match status" value="1"/>
</dbReference>
<dbReference type="Pfam" id="PF09299">
    <property type="entry name" value="Mu-transpos_C"/>
    <property type="match status" value="1"/>
</dbReference>
<gene>
    <name evidence="3" type="ORF">GON05_21830</name>
</gene>
<name>A0ABW9UAV3_9BACL</name>
<feature type="region of interest" description="Disordered" evidence="1">
    <location>
        <begin position="597"/>
        <end position="621"/>
    </location>
</feature>
<accession>A0ABW9UAV3</accession>
<feature type="compositionally biased region" description="Polar residues" evidence="1">
    <location>
        <begin position="607"/>
        <end position="619"/>
    </location>
</feature>
<dbReference type="SUPFAM" id="SSF53098">
    <property type="entry name" value="Ribonuclease H-like"/>
    <property type="match status" value="1"/>
</dbReference>
<evidence type="ECO:0000313" key="4">
    <source>
        <dbReference type="Proteomes" id="UP000467637"/>
    </source>
</evidence>
<dbReference type="InterPro" id="IPR001584">
    <property type="entry name" value="Integrase_cat-core"/>
</dbReference>
<evidence type="ECO:0000259" key="2">
    <source>
        <dbReference type="PROSITE" id="PS50994"/>
    </source>
</evidence>
<dbReference type="RefSeq" id="WP_157321757.1">
    <property type="nucleotide sequence ID" value="NZ_WSEM01000016.1"/>
</dbReference>
<dbReference type="InterPro" id="IPR015378">
    <property type="entry name" value="Transposase-like_Mu_C"/>
</dbReference>
<dbReference type="EMBL" id="WSEM01000016">
    <property type="protein sequence ID" value="MVQ37262.1"/>
    <property type="molecule type" value="Genomic_DNA"/>
</dbReference>
<reference evidence="3 4" key="1">
    <citation type="submission" date="2019-12" db="EMBL/GenBank/DDBJ databases">
        <authorList>
            <person name="Huq M.A."/>
        </authorList>
    </citation>
    <scope>NUCLEOTIDE SEQUENCE [LARGE SCALE GENOMIC DNA]</scope>
    <source>
        <strain evidence="3 4">MAH-34</strain>
    </source>
</reference>
<evidence type="ECO:0000256" key="1">
    <source>
        <dbReference type="SAM" id="MobiDB-lite"/>
    </source>
</evidence>
<dbReference type="Proteomes" id="UP000467637">
    <property type="component" value="Unassembled WGS sequence"/>
</dbReference>
<proteinExistence type="predicted"/>
<evidence type="ECO:0000313" key="3">
    <source>
        <dbReference type="EMBL" id="MVQ37262.1"/>
    </source>
</evidence>
<sequence>MQTVIIEKGVRFKMNESVFEISREHLPGKFIIKNLTGNSEVLFDLKDLMLFHENGTLKFEPIGPATSLLESSGVRENKIVDYSMLPESERKIAAARYDAIKPLLPFAGQKMSRYFDAREKELELFGHKVSAMSLRRWFNAFVNSGGDITALVPNTADCGTGNRMSNEVEEKIDGVLDSFYAKREKPSGKDAYAMLGDSIENINKFRTEETKIKMPSYNTVLRRIAARNPLEMLEKREGKKYAFDKLSSVNTRVKPTIPLEEVEMDHTKLDLFVVDDDSRLPLGRPWITIAIDKATGNLIGLYVAFHSPSYVSVMKTMRHMMTSKYYVKDLYPDIKNEWVAYGVPRLLVLDNGKEFRSRSLLDACKQLGINVKFCPPRKPWFKGQVERTFRTLNQQLIHQMPGTTFSNVVDKKDYDPKKNAIVGYKKLIYLIHRWVIDEYSQQYNKGVKGSPAKLWREHIEKHGRPAFLDDSEKWDIVLGKLKTGSTIQRPGIQYQYLFYNSQALQELKLELMKRRIGTVDFKYDPSDLSQIHVYDELNRTYITVPCSDQDYSQGLQEFTHKLLVRDINKRQKEVTWKELNSSKARLMAELKSENKKTSGARAAAHIQPSSAEIASSKANDAQKENVKMANIVRKHFNYNEEQTEWGSVNNANINS</sequence>
<dbReference type="PROSITE" id="PS50994">
    <property type="entry name" value="INTEGRASE"/>
    <property type="match status" value="1"/>
</dbReference>
<keyword evidence="4" id="KW-1185">Reference proteome</keyword>